<comment type="caution">
    <text evidence="1">The sequence shown here is derived from an EMBL/GenBank/DDBJ whole genome shotgun (WGS) entry which is preliminary data.</text>
</comment>
<accession>A0A919YM33</accession>
<evidence type="ECO:0008006" key="3">
    <source>
        <dbReference type="Google" id="ProtNLM"/>
    </source>
</evidence>
<name>A0A919YM33_9BACL</name>
<gene>
    <name evidence="1" type="ORF">J40TS1_13590</name>
</gene>
<keyword evidence="2" id="KW-1185">Reference proteome</keyword>
<evidence type="ECO:0000313" key="1">
    <source>
        <dbReference type="EMBL" id="GIP15717.1"/>
    </source>
</evidence>
<evidence type="ECO:0000313" key="2">
    <source>
        <dbReference type="Proteomes" id="UP000683139"/>
    </source>
</evidence>
<dbReference type="SUPFAM" id="SSF53335">
    <property type="entry name" value="S-adenosyl-L-methionine-dependent methyltransferases"/>
    <property type="match status" value="1"/>
</dbReference>
<sequence length="177" mass="20203">MSLLFNWHHGFILELARIVQPKVYVELGIYTCQLFNSMIPYAEQLVGVDIDSGAGSHMQDLPKTRFFHGTTQQFAEELQKQPLAIDLLFIDADHSKEAVLEDFRSFFPYVVPHGLILLHDTHPGSTGRMDPRLCGTAYQAIEELARETDAFEMMTIPVDPGLTLCRKRKQQLSWHES</sequence>
<dbReference type="Gene3D" id="3.40.50.150">
    <property type="entry name" value="Vaccinia Virus protein VP39"/>
    <property type="match status" value="1"/>
</dbReference>
<organism evidence="1 2">
    <name type="scientific">Paenibacillus montaniterrae</name>
    <dbReference type="NCBI Taxonomy" id="429341"/>
    <lineage>
        <taxon>Bacteria</taxon>
        <taxon>Bacillati</taxon>
        <taxon>Bacillota</taxon>
        <taxon>Bacilli</taxon>
        <taxon>Bacillales</taxon>
        <taxon>Paenibacillaceae</taxon>
        <taxon>Paenibacillus</taxon>
    </lineage>
</organism>
<reference evidence="1" key="1">
    <citation type="submission" date="2021-03" db="EMBL/GenBank/DDBJ databases">
        <title>Antimicrobial resistance genes in bacteria isolated from Japanese honey, and their potential for conferring macrolide and lincosamide resistance in the American foulbrood pathogen Paenibacillus larvae.</title>
        <authorList>
            <person name="Okamoto M."/>
            <person name="Kumagai M."/>
            <person name="Kanamori H."/>
            <person name="Takamatsu D."/>
        </authorList>
    </citation>
    <scope>NUCLEOTIDE SEQUENCE</scope>
    <source>
        <strain evidence="1">J40TS1</strain>
    </source>
</reference>
<dbReference type="AlphaFoldDB" id="A0A919YM33"/>
<dbReference type="Pfam" id="PF13578">
    <property type="entry name" value="Methyltransf_24"/>
    <property type="match status" value="1"/>
</dbReference>
<dbReference type="RefSeq" id="WP_213513998.1">
    <property type="nucleotide sequence ID" value="NZ_BOSE01000002.1"/>
</dbReference>
<protein>
    <recommendedName>
        <fullName evidence="3">Class I SAM-dependent methyltransferase</fullName>
    </recommendedName>
</protein>
<dbReference type="Proteomes" id="UP000683139">
    <property type="component" value="Unassembled WGS sequence"/>
</dbReference>
<dbReference type="EMBL" id="BOSE01000002">
    <property type="protein sequence ID" value="GIP15717.1"/>
    <property type="molecule type" value="Genomic_DNA"/>
</dbReference>
<dbReference type="InterPro" id="IPR029063">
    <property type="entry name" value="SAM-dependent_MTases_sf"/>
</dbReference>
<proteinExistence type="predicted"/>